<evidence type="ECO:0000256" key="2">
    <source>
        <dbReference type="ARBA" id="ARBA00001946"/>
    </source>
</evidence>
<dbReference type="InterPro" id="IPR052170">
    <property type="entry name" value="M29_Exopeptidase"/>
</dbReference>
<dbReference type="Pfam" id="PF02073">
    <property type="entry name" value="Peptidase_M29"/>
    <property type="match status" value="1"/>
</dbReference>
<evidence type="ECO:0000313" key="10">
    <source>
        <dbReference type="EMBL" id="QGA79942.1"/>
    </source>
</evidence>
<organism evidence="10 11">
    <name type="scientific">Candidatus Nanohalobium constans</name>
    <dbReference type="NCBI Taxonomy" id="2565781"/>
    <lineage>
        <taxon>Archaea</taxon>
        <taxon>Candidatus Nanohalarchaeota</taxon>
        <taxon>Candidatus Nanohalobia</taxon>
        <taxon>Candidatus Nanohalobiales</taxon>
        <taxon>Candidatus Nanohalobiaceae</taxon>
        <taxon>Candidatus Nanohalobium</taxon>
    </lineage>
</organism>
<evidence type="ECO:0000256" key="4">
    <source>
        <dbReference type="ARBA" id="ARBA00008236"/>
    </source>
</evidence>
<dbReference type="GO" id="GO:0004177">
    <property type="term" value="F:aminopeptidase activity"/>
    <property type="evidence" value="ECO:0007669"/>
    <property type="project" value="UniProtKB-KW"/>
</dbReference>
<evidence type="ECO:0000313" key="11">
    <source>
        <dbReference type="Proteomes" id="UP000377803"/>
    </source>
</evidence>
<protein>
    <submittedName>
        <fullName evidence="10">Leucyl aminopeptidase (Aminopeptidase T)</fullName>
    </submittedName>
</protein>
<dbReference type="GO" id="GO:0008237">
    <property type="term" value="F:metallopeptidase activity"/>
    <property type="evidence" value="ECO:0007669"/>
    <property type="project" value="UniProtKB-KW"/>
</dbReference>
<keyword evidence="6" id="KW-0645">Protease</keyword>
<dbReference type="GO" id="GO:0046872">
    <property type="term" value="F:metal ion binding"/>
    <property type="evidence" value="ECO:0007669"/>
    <property type="project" value="UniProtKB-KW"/>
</dbReference>
<sequence length="369" mass="42224">MNEEELEKFAETIVERSTKIEEGDYVYLSTYSTETLPLFEKVRNKIIEKGAFPHEHLLYDSQLGRAGMDYEWITKASDKQLSEVSGAKKKELEQMDAYICITGRENENELNGADPEKISLRKQETKELAEIRRDMKWSLVTYPTNGKAQKAGMPTQKFTEFFFDAANIDWEKLEQKNEKIKQKFDGGQEVRITSENTDLRFSIKGRKGVPCNGEKNLPDGEVFYTPVKESVEGHIQFTYPGRKQGNEVTEVYLELEDGKVVEFSAEKNEDFLREQLNTDEGARYFGEFGIGTNWQIDRFTNELALDEKIGGTIHLALGSAFPQAVPEEVEPNDSSIHWDIVKDLRKQEGDGGKIILDDEVVQEGGEWQF</sequence>
<dbReference type="RefSeq" id="WP_153549680.1">
    <property type="nucleotide sequence ID" value="NZ_CP040089.1"/>
</dbReference>
<evidence type="ECO:0000256" key="7">
    <source>
        <dbReference type="ARBA" id="ARBA00022723"/>
    </source>
</evidence>
<dbReference type="GeneID" id="42364413"/>
<evidence type="ECO:0000256" key="3">
    <source>
        <dbReference type="ARBA" id="ARBA00001947"/>
    </source>
</evidence>
<comment type="cofactor">
    <cofactor evidence="1">
        <name>Co(2+)</name>
        <dbReference type="ChEBI" id="CHEBI:48828"/>
    </cofactor>
</comment>
<keyword evidence="11" id="KW-1185">Reference proteome</keyword>
<dbReference type="InterPro" id="IPR035097">
    <property type="entry name" value="M29_N-terminal"/>
</dbReference>
<keyword evidence="5 10" id="KW-0031">Aminopeptidase</keyword>
<comment type="cofactor">
    <cofactor evidence="2">
        <name>Mg(2+)</name>
        <dbReference type="ChEBI" id="CHEBI:18420"/>
    </cofactor>
</comment>
<accession>A0A5Q0UEF5</accession>
<dbReference type="PANTHER" id="PTHR34448">
    <property type="entry name" value="AMINOPEPTIDASE"/>
    <property type="match status" value="1"/>
</dbReference>
<evidence type="ECO:0000256" key="5">
    <source>
        <dbReference type="ARBA" id="ARBA00022438"/>
    </source>
</evidence>
<keyword evidence="8" id="KW-0378">Hydrolase</keyword>
<proteinExistence type="inferred from homology"/>
<evidence type="ECO:0000256" key="6">
    <source>
        <dbReference type="ARBA" id="ARBA00022670"/>
    </source>
</evidence>
<dbReference type="AlphaFoldDB" id="A0A5Q0UEF5"/>
<dbReference type="EMBL" id="CP040089">
    <property type="protein sequence ID" value="QGA79942.1"/>
    <property type="molecule type" value="Genomic_DNA"/>
</dbReference>
<dbReference type="Proteomes" id="UP000377803">
    <property type="component" value="Chromosome"/>
</dbReference>
<dbReference type="PANTHER" id="PTHR34448:SF1">
    <property type="entry name" value="BLL6088 PROTEIN"/>
    <property type="match status" value="1"/>
</dbReference>
<evidence type="ECO:0000256" key="1">
    <source>
        <dbReference type="ARBA" id="ARBA00001941"/>
    </source>
</evidence>
<dbReference type="SUPFAM" id="SSF144052">
    <property type="entry name" value="Thermophilic metalloprotease-like"/>
    <property type="match status" value="1"/>
</dbReference>
<dbReference type="KEGG" id="ncon:LC1Nh_0033"/>
<evidence type="ECO:0000256" key="9">
    <source>
        <dbReference type="ARBA" id="ARBA00023049"/>
    </source>
</evidence>
<dbReference type="GO" id="GO:0006508">
    <property type="term" value="P:proteolysis"/>
    <property type="evidence" value="ECO:0007669"/>
    <property type="project" value="UniProtKB-KW"/>
</dbReference>
<comment type="cofactor">
    <cofactor evidence="3">
        <name>Zn(2+)</name>
        <dbReference type="ChEBI" id="CHEBI:29105"/>
    </cofactor>
</comment>
<evidence type="ECO:0000256" key="8">
    <source>
        <dbReference type="ARBA" id="ARBA00022801"/>
    </source>
</evidence>
<dbReference type="OrthoDB" id="145069at2157"/>
<keyword evidence="9" id="KW-0482">Metalloprotease</keyword>
<dbReference type="InterPro" id="IPR000787">
    <property type="entry name" value="Peptidase_M29"/>
</dbReference>
<keyword evidence="7" id="KW-0479">Metal-binding</keyword>
<comment type="similarity">
    <text evidence="4">Belongs to the peptidase M29 family.</text>
</comment>
<name>A0A5Q0UEF5_9ARCH</name>
<gene>
    <name evidence="10" type="primary">ampS</name>
    <name evidence="10" type="ORF">LC1Nh_0033</name>
</gene>
<dbReference type="Gene3D" id="3.40.1830.10">
    <property type="entry name" value="Thermophilic metalloprotease (M29)"/>
    <property type="match status" value="1"/>
</dbReference>
<reference evidence="11" key="1">
    <citation type="submission" date="2019-05" db="EMBL/GenBank/DDBJ databases">
        <title>Candidatus Nanohalobium constans, a novel model system to study the DPANN nano-sized archaea: genomic and physiological characterization of a nanoarchaeon co-cultured with its chitinotrophic host.</title>
        <authorList>
            <person name="La Cono V."/>
            <person name="Arcadi E."/>
            <person name="Crisafi F."/>
            <person name="Denaro R."/>
            <person name="La Spada G."/>
            <person name="Messina E."/>
            <person name="Smedile F."/>
            <person name="Toshchakov S.V."/>
            <person name="Shevchenko M.A."/>
            <person name="Golyshin P.N."/>
            <person name="Golyshina O.V."/>
            <person name="Ferrer M."/>
            <person name="Rohde M."/>
            <person name="Mushegian A."/>
            <person name="Sorokin D.Y."/>
            <person name="Giuliano L."/>
            <person name="Yakimov M.M."/>
        </authorList>
    </citation>
    <scope>NUCLEOTIDE SEQUENCE [LARGE SCALE GENOMIC DNA]</scope>
    <source>
        <strain evidence="11">LC1Nh</strain>
    </source>
</reference>